<evidence type="ECO:0000313" key="2">
    <source>
        <dbReference type="Proteomes" id="UP000006633"/>
    </source>
</evidence>
<dbReference type="STRING" id="639283.Snov_0042"/>
<proteinExistence type="predicted"/>
<dbReference type="RefSeq" id="WP_013164884.1">
    <property type="nucleotide sequence ID" value="NC_014217.1"/>
</dbReference>
<protein>
    <submittedName>
        <fullName evidence="1">Uncharacterized protein</fullName>
    </submittedName>
</protein>
<dbReference type="AlphaFoldDB" id="D6ZZW5"/>
<organism evidence="1 2">
    <name type="scientific">Ancylobacter novellus (strain ATCC 8093 / DSM 506 / JCM 20403 / CCM 1077 / IAM 12100 / NBRC 12443 / NCIMB 10456)</name>
    <name type="common">Starkeya novella</name>
    <dbReference type="NCBI Taxonomy" id="639283"/>
    <lineage>
        <taxon>Bacteria</taxon>
        <taxon>Pseudomonadati</taxon>
        <taxon>Pseudomonadota</taxon>
        <taxon>Alphaproteobacteria</taxon>
        <taxon>Hyphomicrobiales</taxon>
        <taxon>Xanthobacteraceae</taxon>
        <taxon>Ancylobacter</taxon>
    </lineage>
</organism>
<sequence length="73" mass="8094">MTDKPSPHDPTDLIEITDADVDEAIAVCSGDMRATIRALLIANTFTEQMLELARREASPGFLRRRPVKRAQNG</sequence>
<accession>D6ZZW5</accession>
<name>D6ZZW5_ANCN5</name>
<dbReference type="KEGG" id="sno:Snov_0042"/>
<keyword evidence="2" id="KW-1185">Reference proteome</keyword>
<dbReference type="OrthoDB" id="8101345at2"/>
<dbReference type="HOGENOM" id="CLU_187698_1_0_5"/>
<dbReference type="Proteomes" id="UP000006633">
    <property type="component" value="Chromosome"/>
</dbReference>
<reference evidence="1 2" key="1">
    <citation type="journal article" date="2012" name="Stand. Genomic Sci.">
        <title>Complete genome sequence of the facultatively chemolithoautotrophic and methylotrophic alpha Proteobacterium Starkeya novella type strain (ATCC 8093(T)).</title>
        <authorList>
            <person name="Kappler U."/>
            <person name="Davenport K."/>
            <person name="Beatson S."/>
            <person name="Lucas S."/>
            <person name="Lapidus A."/>
            <person name="Copeland A."/>
            <person name="Berry K.W."/>
            <person name="Glavina Del Rio T."/>
            <person name="Hammon N."/>
            <person name="Dalin E."/>
            <person name="Tice H."/>
            <person name="Pitluck S."/>
            <person name="Richardson P."/>
            <person name="Bruce D."/>
            <person name="Goodwin L.A."/>
            <person name="Han C."/>
            <person name="Tapia R."/>
            <person name="Detter J.C."/>
            <person name="Chang Y.J."/>
            <person name="Jeffries C.D."/>
            <person name="Land M."/>
            <person name="Hauser L."/>
            <person name="Kyrpides N.C."/>
            <person name="Goker M."/>
            <person name="Ivanova N."/>
            <person name="Klenk H.P."/>
            <person name="Woyke T."/>
        </authorList>
    </citation>
    <scope>NUCLEOTIDE SEQUENCE [LARGE SCALE GENOMIC DNA]</scope>
    <source>
        <strain evidence="2">ATCC 8093 / DSM 506 / JCM 20403 / CCM 1077 / IAM 12100 / NBRC 12443 / NCIMB 10456</strain>
    </source>
</reference>
<dbReference type="EMBL" id="CP002026">
    <property type="protein sequence ID" value="ADH87379.1"/>
    <property type="molecule type" value="Genomic_DNA"/>
</dbReference>
<gene>
    <name evidence="1" type="ordered locus">Snov_0042</name>
</gene>
<evidence type="ECO:0000313" key="1">
    <source>
        <dbReference type="EMBL" id="ADH87379.1"/>
    </source>
</evidence>